<evidence type="ECO:0008006" key="3">
    <source>
        <dbReference type="Google" id="ProtNLM"/>
    </source>
</evidence>
<sequence length="201" mass="21530">MNDTVSAPAFLDKLRAATTQSHTNLEALPVSLSIMNPAVTNAQYALYLGLMHDVVKDAEENIFPIAKSDIRNLDVHPKAQFIEADLATLGTAKQNANFLPLSSKNQNITPAFALGVMYVIEGSSLGGRVILNNINSALGHDAENGATYFAGYGGQTGSHWKAFLGALIQYEAVHNNENEIIAGANFAFDAISSHFTENAHV</sequence>
<dbReference type="OrthoDB" id="114943at2"/>
<dbReference type="InterPro" id="IPR016084">
    <property type="entry name" value="Haem_Oase-like_multi-hlx"/>
</dbReference>
<dbReference type="GO" id="GO:0004392">
    <property type="term" value="F:heme oxygenase (decyclizing) activity"/>
    <property type="evidence" value="ECO:0007669"/>
    <property type="project" value="InterPro"/>
</dbReference>
<reference evidence="1 2" key="1">
    <citation type="submission" date="2013-09" db="EMBL/GenBank/DDBJ databases">
        <authorList>
            <person name="Zeng Z."/>
            <person name="Chen C."/>
        </authorList>
    </citation>
    <scope>NUCLEOTIDE SEQUENCE [LARGE SCALE GENOMIC DNA]</scope>
    <source>
        <strain evidence="1 2">WB 4.1-42</strain>
    </source>
</reference>
<dbReference type="eggNOG" id="COG3230">
    <property type="taxonomic scope" value="Bacteria"/>
</dbReference>
<dbReference type="STRING" id="1121898.GCA_000422725_03589"/>
<dbReference type="EMBL" id="JRLY01000013">
    <property type="protein sequence ID" value="KGO91974.1"/>
    <property type="molecule type" value="Genomic_DNA"/>
</dbReference>
<dbReference type="InterPro" id="IPR016053">
    <property type="entry name" value="Haem_Oase-like"/>
</dbReference>
<organism evidence="1 2">
    <name type="scientific">Flavobacterium subsaxonicum WB 4.1-42 = DSM 21790</name>
    <dbReference type="NCBI Taxonomy" id="1121898"/>
    <lineage>
        <taxon>Bacteria</taxon>
        <taxon>Pseudomonadati</taxon>
        <taxon>Bacteroidota</taxon>
        <taxon>Flavobacteriia</taxon>
        <taxon>Flavobacteriales</taxon>
        <taxon>Flavobacteriaceae</taxon>
        <taxon>Flavobacterium</taxon>
    </lineage>
</organism>
<accession>A0A0A2MI38</accession>
<dbReference type="Proteomes" id="UP000030111">
    <property type="component" value="Unassembled WGS sequence"/>
</dbReference>
<evidence type="ECO:0000313" key="2">
    <source>
        <dbReference type="Proteomes" id="UP000030111"/>
    </source>
</evidence>
<dbReference type="CDD" id="cd19166">
    <property type="entry name" value="HemeO-bac"/>
    <property type="match status" value="1"/>
</dbReference>
<proteinExistence type="predicted"/>
<dbReference type="AlphaFoldDB" id="A0A0A2MI38"/>
<dbReference type="SUPFAM" id="SSF48613">
    <property type="entry name" value="Heme oxygenase-like"/>
    <property type="match status" value="1"/>
</dbReference>
<comment type="caution">
    <text evidence="1">The sequence shown here is derived from an EMBL/GenBank/DDBJ whole genome shotgun (WGS) entry which is preliminary data.</text>
</comment>
<dbReference type="Gene3D" id="1.20.910.10">
    <property type="entry name" value="Heme oxygenase-like"/>
    <property type="match status" value="1"/>
</dbReference>
<gene>
    <name evidence="1" type="ORF">Q766_15125</name>
</gene>
<dbReference type="Pfam" id="PF01126">
    <property type="entry name" value="Heme_oxygenase"/>
    <property type="match status" value="1"/>
</dbReference>
<protein>
    <recommendedName>
        <fullName evidence="3">Heme oxygenase</fullName>
    </recommendedName>
</protein>
<keyword evidence="2" id="KW-1185">Reference proteome</keyword>
<evidence type="ECO:0000313" key="1">
    <source>
        <dbReference type="EMBL" id="KGO91974.1"/>
    </source>
</evidence>
<dbReference type="RefSeq" id="WP_026989690.1">
    <property type="nucleotide sequence ID" value="NZ_AUGP01000001.1"/>
</dbReference>
<dbReference type="GO" id="GO:0006788">
    <property type="term" value="P:heme oxidation"/>
    <property type="evidence" value="ECO:0007669"/>
    <property type="project" value="InterPro"/>
</dbReference>
<name>A0A0A2MI38_9FLAO</name>